<evidence type="ECO:0000313" key="2">
    <source>
        <dbReference type="Proteomes" id="UP000011668"/>
    </source>
</evidence>
<name>L8WR10_THACA</name>
<dbReference type="AlphaFoldDB" id="L8WR10"/>
<gene>
    <name evidence="1" type="ORF">AG1IA_06742</name>
</gene>
<accession>L8WR10</accession>
<organism evidence="1 2">
    <name type="scientific">Thanatephorus cucumeris (strain AG1-IA)</name>
    <name type="common">Rice sheath blight fungus</name>
    <name type="synonym">Rhizoctonia solani</name>
    <dbReference type="NCBI Taxonomy" id="983506"/>
    <lineage>
        <taxon>Eukaryota</taxon>
        <taxon>Fungi</taxon>
        <taxon>Dikarya</taxon>
        <taxon>Basidiomycota</taxon>
        <taxon>Agaricomycotina</taxon>
        <taxon>Agaricomycetes</taxon>
        <taxon>Cantharellales</taxon>
        <taxon>Ceratobasidiaceae</taxon>
        <taxon>Rhizoctonia</taxon>
        <taxon>Rhizoctonia solani AG-1</taxon>
    </lineage>
</organism>
<proteinExistence type="predicted"/>
<comment type="caution">
    <text evidence="1">The sequence shown here is derived from an EMBL/GenBank/DDBJ whole genome shotgun (WGS) entry which is preliminary data.</text>
</comment>
<dbReference type="EMBL" id="AFRT01001870">
    <property type="protein sequence ID" value="ELU39227.1"/>
    <property type="molecule type" value="Genomic_DNA"/>
</dbReference>
<protein>
    <submittedName>
        <fullName evidence="1">Uncharacterized protein</fullName>
    </submittedName>
</protein>
<dbReference type="HOGENOM" id="CLU_1518861_0_0_1"/>
<evidence type="ECO:0000313" key="1">
    <source>
        <dbReference type="EMBL" id="ELU39227.1"/>
    </source>
</evidence>
<reference evidence="1 2" key="1">
    <citation type="journal article" date="2013" name="Nat. Commun.">
        <title>The evolution and pathogenic mechanisms of the rice sheath blight pathogen.</title>
        <authorList>
            <person name="Zheng A."/>
            <person name="Lin R."/>
            <person name="Xu L."/>
            <person name="Qin P."/>
            <person name="Tang C."/>
            <person name="Ai P."/>
            <person name="Zhang D."/>
            <person name="Liu Y."/>
            <person name="Sun Z."/>
            <person name="Feng H."/>
            <person name="Wang Y."/>
            <person name="Chen Y."/>
            <person name="Liang X."/>
            <person name="Fu R."/>
            <person name="Li Q."/>
            <person name="Zhang J."/>
            <person name="Yu X."/>
            <person name="Xie Z."/>
            <person name="Ding L."/>
            <person name="Guan P."/>
            <person name="Tang J."/>
            <person name="Liang Y."/>
            <person name="Wang S."/>
            <person name="Deng Q."/>
            <person name="Li S."/>
            <person name="Zhu J."/>
            <person name="Wang L."/>
            <person name="Liu H."/>
            <person name="Li P."/>
        </authorList>
    </citation>
    <scope>NUCLEOTIDE SEQUENCE [LARGE SCALE GENOMIC DNA]</scope>
    <source>
        <strain evidence="2">AG-1 IA</strain>
    </source>
</reference>
<dbReference type="Proteomes" id="UP000011668">
    <property type="component" value="Unassembled WGS sequence"/>
</dbReference>
<keyword evidence="2" id="KW-1185">Reference proteome</keyword>
<sequence>MEVARSLDESGTVMSQQEPWPEQRLLVGIPFLYTVFGQCCNRPEAELKIRCAVVLVRKSRGVRGNCGTGVAKRDPYKETIKLQGTFAPGAALTMVDLGMGNHMVVVDGSPASPRSFHRVAPMVITNLYHNSHGQTACPRIEKYNAIKSLPKHDSMLFERYRYFRNFIFAPLALLATK</sequence>